<protein>
    <submittedName>
        <fullName evidence="1">Uncharacterized protein</fullName>
    </submittedName>
</protein>
<dbReference type="OrthoDB" id="10027872at2759"/>
<sequence>MICGICCKKIDLVHLLKCNGCKVGYQYSCVNITPATFNDGQTQTKRNFKCDSCANVTQRIRVTDDTPVRSLRVGIMDSQRDKQCTPSFDDNGSRESEVLRATDTSNLVDVMEKVNTMILEKLSALESKILGEIKDTIRVLALENSKLTQKLQEANKKCVSYEQ</sequence>
<organism evidence="1 2">
    <name type="scientific">Arctia plantaginis</name>
    <name type="common">Wood tiger moth</name>
    <name type="synonym">Phalaena plantaginis</name>
    <dbReference type="NCBI Taxonomy" id="874455"/>
    <lineage>
        <taxon>Eukaryota</taxon>
        <taxon>Metazoa</taxon>
        <taxon>Ecdysozoa</taxon>
        <taxon>Arthropoda</taxon>
        <taxon>Hexapoda</taxon>
        <taxon>Insecta</taxon>
        <taxon>Pterygota</taxon>
        <taxon>Neoptera</taxon>
        <taxon>Endopterygota</taxon>
        <taxon>Lepidoptera</taxon>
        <taxon>Glossata</taxon>
        <taxon>Ditrysia</taxon>
        <taxon>Noctuoidea</taxon>
        <taxon>Erebidae</taxon>
        <taxon>Arctiinae</taxon>
        <taxon>Arctia</taxon>
    </lineage>
</organism>
<gene>
    <name evidence="1" type="ORF">APLA_LOCUS10792</name>
</gene>
<evidence type="ECO:0000313" key="2">
    <source>
        <dbReference type="Proteomes" id="UP000494256"/>
    </source>
</evidence>
<dbReference type="Gene3D" id="3.30.40.10">
    <property type="entry name" value="Zinc/RING finger domain, C3HC4 (zinc finger)"/>
    <property type="match status" value="1"/>
</dbReference>
<name>A0A8S1AH87_ARCPL</name>
<accession>A0A8S1AH87</accession>
<dbReference type="Proteomes" id="UP000494256">
    <property type="component" value="Unassembled WGS sequence"/>
</dbReference>
<dbReference type="EMBL" id="CADEBD010000319">
    <property type="protein sequence ID" value="CAB3244561.1"/>
    <property type="molecule type" value="Genomic_DNA"/>
</dbReference>
<comment type="caution">
    <text evidence="1">The sequence shown here is derived from an EMBL/GenBank/DDBJ whole genome shotgun (WGS) entry which is preliminary data.</text>
</comment>
<dbReference type="InterPro" id="IPR011011">
    <property type="entry name" value="Znf_FYVE_PHD"/>
</dbReference>
<dbReference type="SUPFAM" id="SSF57903">
    <property type="entry name" value="FYVE/PHD zinc finger"/>
    <property type="match status" value="1"/>
</dbReference>
<reference evidence="1 2" key="1">
    <citation type="submission" date="2020-04" db="EMBL/GenBank/DDBJ databases">
        <authorList>
            <person name="Wallbank WR R."/>
            <person name="Pardo Diaz C."/>
            <person name="Kozak K."/>
            <person name="Martin S."/>
            <person name="Jiggins C."/>
            <person name="Moest M."/>
            <person name="Warren A I."/>
            <person name="Byers J.R.P. K."/>
            <person name="Montejo-Kovacevich G."/>
            <person name="Yen C E."/>
        </authorList>
    </citation>
    <scope>NUCLEOTIDE SEQUENCE [LARGE SCALE GENOMIC DNA]</scope>
</reference>
<evidence type="ECO:0000313" key="1">
    <source>
        <dbReference type="EMBL" id="CAB3244561.1"/>
    </source>
</evidence>
<proteinExistence type="predicted"/>
<dbReference type="AlphaFoldDB" id="A0A8S1AH87"/>
<dbReference type="InterPro" id="IPR013083">
    <property type="entry name" value="Znf_RING/FYVE/PHD"/>
</dbReference>